<comment type="caution">
    <text evidence="1">The sequence shown here is derived from an EMBL/GenBank/DDBJ whole genome shotgun (WGS) entry which is preliminary data.</text>
</comment>
<dbReference type="RefSeq" id="WP_116035264.1">
    <property type="nucleotide sequence ID" value="NZ_JBHLVV010000107.1"/>
</dbReference>
<accession>A0A3D9CWS9</accession>
<proteinExistence type="predicted"/>
<sequence>MQLEALAQYVIPAIKKEKENFTIRFTPNSTGKSTRVKIITLENQMLIKLKVEVSYDKYVIDYGIKTKEIKKLDLYDSLGYKISLRKEEENILKNVANNYILADI</sequence>
<protein>
    <submittedName>
        <fullName evidence="1">Uncharacterized protein</fullName>
    </submittedName>
</protein>
<dbReference type="AlphaFoldDB" id="A0A3D9CWS9"/>
<evidence type="ECO:0000313" key="2">
    <source>
        <dbReference type="Proteomes" id="UP000256326"/>
    </source>
</evidence>
<keyword evidence="2" id="KW-1185">Reference proteome</keyword>
<name>A0A3D9CWS9_9FLAO</name>
<organism evidence="1 2">
    <name type="scientific">Epilithonimonas hispanica</name>
    <dbReference type="NCBI Taxonomy" id="358687"/>
    <lineage>
        <taxon>Bacteria</taxon>
        <taxon>Pseudomonadati</taxon>
        <taxon>Bacteroidota</taxon>
        <taxon>Flavobacteriia</taxon>
        <taxon>Flavobacteriales</taxon>
        <taxon>Weeksellaceae</taxon>
        <taxon>Chryseobacterium group</taxon>
        <taxon>Epilithonimonas</taxon>
    </lineage>
</organism>
<dbReference type="EMBL" id="QNUG01000019">
    <property type="protein sequence ID" value="REC70230.1"/>
    <property type="molecule type" value="Genomic_DNA"/>
</dbReference>
<evidence type="ECO:0000313" key="1">
    <source>
        <dbReference type="EMBL" id="REC70230.1"/>
    </source>
</evidence>
<dbReference type="Proteomes" id="UP000256326">
    <property type="component" value="Unassembled WGS sequence"/>
</dbReference>
<gene>
    <name evidence="1" type="ORF">DRF58_10490</name>
</gene>
<reference evidence="1 2" key="1">
    <citation type="journal article" date="2006" name="Int. J. Syst. Evol. Microbiol.">
        <title>Chryseobacterium hispanicum sp. nov., isolated from the drinking water distribution system of Sevilla, Spain.</title>
        <authorList>
            <person name="Gallego V."/>
            <person name="Garcia M.T."/>
            <person name="Ventosa A."/>
        </authorList>
    </citation>
    <scope>NUCLEOTIDE SEQUENCE [LARGE SCALE GENOMIC DNA]</scope>
    <source>
        <strain evidence="1 2">KCTC 22104</strain>
    </source>
</reference>